<comment type="subcellular location">
    <subcellularLocation>
        <location evidence="1">Membrane</location>
        <topology evidence="1">Multi-pass membrane protein</topology>
    </subcellularLocation>
</comment>
<evidence type="ECO:0000256" key="5">
    <source>
        <dbReference type="ARBA" id="ARBA00023136"/>
    </source>
</evidence>
<evidence type="ECO:0000256" key="3">
    <source>
        <dbReference type="ARBA" id="ARBA00022692"/>
    </source>
</evidence>
<gene>
    <name evidence="7" type="ORF">Q8791_02195</name>
</gene>
<feature type="transmembrane region" description="Helical" evidence="6">
    <location>
        <begin position="83"/>
        <end position="106"/>
    </location>
</feature>
<dbReference type="NCBIfam" id="TIGR00800">
    <property type="entry name" value="ncs1"/>
    <property type="match status" value="1"/>
</dbReference>
<dbReference type="Gene3D" id="1.10.4160.10">
    <property type="entry name" value="Hydantoin permease"/>
    <property type="match status" value="1"/>
</dbReference>
<feature type="transmembrane region" description="Helical" evidence="6">
    <location>
        <begin position="364"/>
        <end position="386"/>
    </location>
</feature>
<accession>A0ABU7K1A6</accession>
<dbReference type="EMBL" id="JAUZMY010000002">
    <property type="protein sequence ID" value="MEE2036032.1"/>
    <property type="molecule type" value="Genomic_DNA"/>
</dbReference>
<reference evidence="7 8" key="1">
    <citation type="submission" date="2023-08" db="EMBL/GenBank/DDBJ databases">
        <authorList>
            <person name="Girao M."/>
            <person name="Carvalho M.F."/>
        </authorList>
    </citation>
    <scope>NUCLEOTIDE SEQUENCE [LARGE SCALE GENOMIC DNA]</scope>
    <source>
        <strain evidence="7 8">CT-R113</strain>
    </source>
</reference>
<feature type="transmembrane region" description="Helical" evidence="6">
    <location>
        <begin position="286"/>
        <end position="310"/>
    </location>
</feature>
<keyword evidence="5 6" id="KW-0472">Membrane</keyword>
<keyword evidence="4 6" id="KW-1133">Transmembrane helix</keyword>
<keyword evidence="3 6" id="KW-0812">Transmembrane</keyword>
<evidence type="ECO:0000313" key="7">
    <source>
        <dbReference type="EMBL" id="MEE2036032.1"/>
    </source>
</evidence>
<feature type="transmembrane region" description="Helical" evidence="6">
    <location>
        <begin position="174"/>
        <end position="194"/>
    </location>
</feature>
<keyword evidence="8" id="KW-1185">Reference proteome</keyword>
<feature type="transmembrane region" description="Helical" evidence="6">
    <location>
        <begin position="55"/>
        <end position="76"/>
    </location>
</feature>
<name>A0ABU7K1A6_9ACTN</name>
<dbReference type="InterPro" id="IPR001248">
    <property type="entry name" value="Pur-cyt_permease"/>
</dbReference>
<feature type="transmembrane region" description="Helical" evidence="6">
    <location>
        <begin position="245"/>
        <end position="265"/>
    </location>
</feature>
<dbReference type="PANTHER" id="PTHR30618:SF0">
    <property type="entry name" value="PURINE-URACIL PERMEASE NCS1"/>
    <property type="match status" value="1"/>
</dbReference>
<protein>
    <submittedName>
        <fullName evidence="7">NCS1 family nucleobase:cation symporter-1</fullName>
    </submittedName>
</protein>
<feature type="transmembrane region" description="Helical" evidence="6">
    <location>
        <begin position="392"/>
        <end position="414"/>
    </location>
</feature>
<feature type="transmembrane region" description="Helical" evidence="6">
    <location>
        <begin position="330"/>
        <end position="352"/>
    </location>
</feature>
<organism evidence="7 8">
    <name type="scientific">Nocardiopsis codii</name>
    <dbReference type="NCBI Taxonomy" id="3065942"/>
    <lineage>
        <taxon>Bacteria</taxon>
        <taxon>Bacillati</taxon>
        <taxon>Actinomycetota</taxon>
        <taxon>Actinomycetes</taxon>
        <taxon>Streptosporangiales</taxon>
        <taxon>Nocardiopsidaceae</taxon>
        <taxon>Nocardiopsis</taxon>
    </lineage>
</organism>
<evidence type="ECO:0000256" key="2">
    <source>
        <dbReference type="ARBA" id="ARBA00008974"/>
    </source>
</evidence>
<proteinExistence type="inferred from homology"/>
<sequence length="531" mass="56444">MTHSPPSPETVVVTHPDGRVSLTEGSSLPESPFVNSDLQPVPISRRDWGTGSFTALWVSMSVSIPAWTLASGLIAAGMDWRQAMLAVVLGNLVVLLPMVLTGHAGAKYGIPFPVFARAAFGLRGANLPALLRGAVACGWYGIQTWVGGQGVYVLVGRLLGDGWTGAAVVGGNPWTLWLSFGLFWVAQLGIILWGMEGVRRVQVWAAPLMIVGGVALLVWMALEAGGLAPMLSLDSGESLDWGPSFWALFFPSLMGVIGYWATLTLNISDFTRFSASQRSQVVGQTLGLPTTMTLFSLLAVMVTAGTASVYGEPLWNPIDIVAQMGSGLGLLFAVFIVLLATISTNIAANLVGPAYDLANLKPRLISFRTGAVITCFLSVLIFPWRLLENENVYIFTWLGTVGGVLGTVAGILLADYWLLRRTRMNLAALYERGSEYWYTNGWNWRALVAFGVGTLLAVGGSHSPEGSGPFPTDGLIPFLAPLADYGWLVGLVSALLLHWALGVAFPDRNGRAGRAAAESGESGESGESATV</sequence>
<feature type="transmembrane region" description="Helical" evidence="6">
    <location>
        <begin position="201"/>
        <end position="222"/>
    </location>
</feature>
<dbReference type="RefSeq" id="WP_330089862.1">
    <property type="nucleotide sequence ID" value="NZ_JAUZMY010000002.1"/>
</dbReference>
<evidence type="ECO:0000256" key="4">
    <source>
        <dbReference type="ARBA" id="ARBA00022989"/>
    </source>
</evidence>
<dbReference type="CDD" id="cd11485">
    <property type="entry name" value="SLC-NCS1sbd_YbbW-like"/>
    <property type="match status" value="1"/>
</dbReference>
<feature type="transmembrane region" description="Helical" evidence="6">
    <location>
        <begin position="442"/>
        <end position="461"/>
    </location>
</feature>
<dbReference type="PANTHER" id="PTHR30618">
    <property type="entry name" value="NCS1 FAMILY PURINE/PYRIMIDINE TRANSPORTER"/>
    <property type="match status" value="1"/>
</dbReference>
<dbReference type="InterPro" id="IPR045225">
    <property type="entry name" value="Uracil/uridine/allantoin_perm"/>
</dbReference>
<evidence type="ECO:0000256" key="6">
    <source>
        <dbReference type="SAM" id="Phobius"/>
    </source>
</evidence>
<evidence type="ECO:0000313" key="8">
    <source>
        <dbReference type="Proteomes" id="UP001356095"/>
    </source>
</evidence>
<comment type="caution">
    <text evidence="7">The sequence shown here is derived from an EMBL/GenBank/DDBJ whole genome shotgun (WGS) entry which is preliminary data.</text>
</comment>
<dbReference type="Proteomes" id="UP001356095">
    <property type="component" value="Unassembled WGS sequence"/>
</dbReference>
<dbReference type="Pfam" id="PF02133">
    <property type="entry name" value="Transp_cyt_pur"/>
    <property type="match status" value="1"/>
</dbReference>
<evidence type="ECO:0000256" key="1">
    <source>
        <dbReference type="ARBA" id="ARBA00004141"/>
    </source>
</evidence>
<comment type="similarity">
    <text evidence="2">Belongs to the purine-cytosine permease (2.A.39) family.</text>
</comment>
<dbReference type="InterPro" id="IPR012681">
    <property type="entry name" value="NCS1"/>
</dbReference>
<feature type="transmembrane region" description="Helical" evidence="6">
    <location>
        <begin position="485"/>
        <end position="505"/>
    </location>
</feature>